<dbReference type="GO" id="GO:0005524">
    <property type="term" value="F:ATP binding"/>
    <property type="evidence" value="ECO:0007669"/>
    <property type="project" value="UniProtKB-KW"/>
</dbReference>
<gene>
    <name evidence="4" type="ORF">UBAL3_93200114</name>
</gene>
<sequence>MENDHSSDFRLDLLGPPLFRLGDKKLYLQDADKPFFLLFLLAGSKDPLYRDTVCDLLWPDLPKNRARANLSTSLYNLSKRLGLPNFLGATRTTLYWNLPSSSVDIRQVLFPTPPDVCAEFHPPRRCTACRREALSRLNLLSRPFLESVRIPDRSPLSQWANGIRQSLAEAKATLERDLTSGIPPVQGADLDTGRAIELRPLTAFVLRLTLPSPLSDEELLDRTEQIRLSAEEILLSRGGFIVPSSPEMVVAYFGYPRCREEEVRIAADCAKKIGELLFPRSSLSLSIGLNAGLAPCDAGPNLPDPFGRLSKLARTTSEKAPSFSIVATESTALLLRNYFHLTSLAPMDPSVFLVQGVLSAPDRLSTAVDGIFGREDEISRLSQSWEESCRGERRTVWIEGEAGIGKSALIEAFVKAVETSGRPHNIRKYYCLPEHQGTPWSPIIRSIRNQTGLETLHLPSSERIYRLERYLLERERSVDRDLPLLRHLLGEPGELPEPFSRLSPERLRETLETFLLGIISHLSRSAPLLLVLEDVHWADQATLALLKKSFERMGRISMTMILSCRERRSLENLDLPRPDTLISLGRLDRQSGRHLVSRTAGRDFSPTDLRRILDMGEGIPLYLRELALLAKDETIPLPPSLNTLFTSRTDTLPLHLRQILPPAAALGIVFRESALRPLVPTPATLDRDLEELCRTGLLDQKAIDPPTFSFHHALLREAILATLSAPARRSLHHRIADSLSLQIQETPPEDLAFHLEKAGRLKEAIPAYRLAASRAAEKGAASDAFLHLNTALSLVKSDPTIFPGETELAILLEAGPLAVSLQGHGSEAVEAIYNRASDLAEVLPENSRPFPLRFGLWTSAFTRVGPTAARPLGEDLRLCAREIENSEFCLRAEYALGGTLFWTGSLSLSKKHLLEALKYGEEAESLREKACVIEAFAEDPEMGSRAYLSWLQGITDDPEEGLREARRAIERAESIGHPNSLGYALSFDCYLKMLLKDPAGAEEVARRARELAEQYGYLQWDIVGQVAMAYAEGEKKNLAASRAAVGAIGGVLPGLAPLFTLIEAMTALRANEPEAARDSALRGLGESRMTGARVFEPELFRIAGEGLLSSGGSPVEAAEFFRQGLESAIASGATFFAARSRKSLAQTNPEAVKIYQECLGKLASGRDRV</sequence>
<dbReference type="EMBL" id="GG693875">
    <property type="protein sequence ID" value="EES52612.1"/>
    <property type="molecule type" value="Genomic_DNA"/>
</dbReference>
<dbReference type="Gene3D" id="3.40.50.300">
    <property type="entry name" value="P-loop containing nucleotide triphosphate hydrolases"/>
    <property type="match status" value="1"/>
</dbReference>
<dbReference type="SUPFAM" id="SSF55073">
    <property type="entry name" value="Nucleotide cyclase"/>
    <property type="match status" value="1"/>
</dbReference>
<dbReference type="InterPro" id="IPR027417">
    <property type="entry name" value="P-loop_NTPase"/>
</dbReference>
<evidence type="ECO:0000256" key="2">
    <source>
        <dbReference type="ARBA" id="ARBA00022840"/>
    </source>
</evidence>
<feature type="domain" description="Orc1-like AAA ATPase" evidence="3">
    <location>
        <begin position="372"/>
        <end position="548"/>
    </location>
</feature>
<dbReference type="GO" id="GO:0004016">
    <property type="term" value="F:adenylate cyclase activity"/>
    <property type="evidence" value="ECO:0007669"/>
    <property type="project" value="TreeGrafter"/>
</dbReference>
<dbReference type="Pfam" id="PF13191">
    <property type="entry name" value="AAA_16"/>
    <property type="match status" value="1"/>
</dbReference>
<dbReference type="InterPro" id="IPR036388">
    <property type="entry name" value="WH-like_DNA-bd_sf"/>
</dbReference>
<dbReference type="Proteomes" id="UP000009374">
    <property type="component" value="Unassembled WGS sequence"/>
</dbReference>
<evidence type="ECO:0000259" key="3">
    <source>
        <dbReference type="Pfam" id="PF13191"/>
    </source>
</evidence>
<keyword evidence="5" id="KW-1185">Reference proteome</keyword>
<dbReference type="GO" id="GO:0005737">
    <property type="term" value="C:cytoplasm"/>
    <property type="evidence" value="ECO:0007669"/>
    <property type="project" value="TreeGrafter"/>
</dbReference>
<dbReference type="Gene3D" id="1.10.10.10">
    <property type="entry name" value="Winged helix-like DNA-binding domain superfamily/Winged helix DNA-binding domain"/>
    <property type="match status" value="1"/>
</dbReference>
<organism evidence="4 5">
    <name type="scientific">Leptospirillum ferrodiazotrophum</name>
    <dbReference type="NCBI Taxonomy" id="412449"/>
    <lineage>
        <taxon>Bacteria</taxon>
        <taxon>Pseudomonadati</taxon>
        <taxon>Nitrospirota</taxon>
        <taxon>Nitrospiria</taxon>
        <taxon>Nitrospirales</taxon>
        <taxon>Nitrospiraceae</taxon>
        <taxon>Leptospirillum</taxon>
    </lineage>
</organism>
<reference evidence="4 5" key="1">
    <citation type="journal article" date="2009" name="Appl. Environ. Microbiol.">
        <title>Community genomic and proteomic analyses of chemoautotrophic iron-oxidizing "Leptospirillum rubarum" (Group II) and "Leptospirillum ferrodiazotrophum" (Group III) bacteria in acid mine drainage biofilms.</title>
        <authorList>
            <person name="Goltsman D.S."/>
            <person name="Denef V.J."/>
            <person name="Singer S.W."/>
            <person name="VerBerkmoes N.C."/>
            <person name="Lefsrud M."/>
            <person name="Mueller R.S."/>
            <person name="Dick G.J."/>
            <person name="Sun C.L."/>
            <person name="Wheeler K.E."/>
            <person name="Zemla A."/>
            <person name="Baker B.J."/>
            <person name="Hauser L."/>
            <person name="Land M."/>
            <person name="Shah M.B."/>
            <person name="Thelen M.P."/>
            <person name="Hettich R.L."/>
            <person name="Banfield J.F."/>
        </authorList>
    </citation>
    <scope>NUCLEOTIDE SEQUENCE [LARGE SCALE GENOMIC DNA]</scope>
</reference>
<protein>
    <submittedName>
        <fullName evidence="4">ATPase-like protein</fullName>
    </submittedName>
</protein>
<evidence type="ECO:0000313" key="5">
    <source>
        <dbReference type="Proteomes" id="UP000009374"/>
    </source>
</evidence>
<dbReference type="InterPro" id="IPR029787">
    <property type="entry name" value="Nucleotide_cyclase"/>
</dbReference>
<proteinExistence type="predicted"/>
<evidence type="ECO:0000256" key="1">
    <source>
        <dbReference type="ARBA" id="ARBA00022741"/>
    </source>
</evidence>
<dbReference type="AlphaFoldDB" id="C6HY00"/>
<dbReference type="InterPro" id="IPR041664">
    <property type="entry name" value="AAA_16"/>
</dbReference>
<dbReference type="SUPFAM" id="SSF52540">
    <property type="entry name" value="P-loop containing nucleoside triphosphate hydrolases"/>
    <property type="match status" value="1"/>
</dbReference>
<dbReference type="PANTHER" id="PTHR16305">
    <property type="entry name" value="TESTICULAR SOLUBLE ADENYLYL CYCLASE"/>
    <property type="match status" value="1"/>
</dbReference>
<name>C6HY00_9BACT</name>
<keyword evidence="1" id="KW-0547">Nucleotide-binding</keyword>
<evidence type="ECO:0000313" key="4">
    <source>
        <dbReference type="EMBL" id="EES52612.1"/>
    </source>
</evidence>
<keyword evidence="2" id="KW-0067">ATP-binding</keyword>
<accession>C6HY00</accession>
<dbReference type="PANTHER" id="PTHR16305:SF28">
    <property type="entry name" value="GUANYLATE CYCLASE DOMAIN-CONTAINING PROTEIN"/>
    <property type="match status" value="1"/>
</dbReference>